<dbReference type="EMBL" id="BAABLM010000003">
    <property type="protein sequence ID" value="GAA4674662.1"/>
    <property type="molecule type" value="Genomic_DNA"/>
</dbReference>
<reference evidence="3" key="1">
    <citation type="journal article" date="2019" name="Int. J. Syst. Evol. Microbiol.">
        <title>The Global Catalogue of Microorganisms (GCM) 10K type strain sequencing project: providing services to taxonomists for standard genome sequencing and annotation.</title>
        <authorList>
            <consortium name="The Broad Institute Genomics Platform"/>
            <consortium name="The Broad Institute Genome Sequencing Center for Infectious Disease"/>
            <person name="Wu L."/>
            <person name="Ma J."/>
        </authorList>
    </citation>
    <scope>NUCLEOTIDE SEQUENCE [LARGE SCALE GENOMIC DNA]</scope>
    <source>
        <strain evidence="3">JCM 18956</strain>
    </source>
</reference>
<feature type="transmembrane region" description="Helical" evidence="1">
    <location>
        <begin position="130"/>
        <end position="151"/>
    </location>
</feature>
<feature type="transmembrane region" description="Helical" evidence="1">
    <location>
        <begin position="75"/>
        <end position="94"/>
    </location>
</feature>
<keyword evidence="3" id="KW-1185">Reference proteome</keyword>
<keyword evidence="1" id="KW-0812">Transmembrane</keyword>
<keyword evidence="1" id="KW-0472">Membrane</keyword>
<keyword evidence="1" id="KW-1133">Transmembrane helix</keyword>
<gene>
    <name evidence="2" type="ORF">GCM10025780_18940</name>
</gene>
<protein>
    <submittedName>
        <fullName evidence="2">Uncharacterized protein</fullName>
    </submittedName>
</protein>
<dbReference type="Proteomes" id="UP001501295">
    <property type="component" value="Unassembled WGS sequence"/>
</dbReference>
<accession>A0ABP8VYV4</accession>
<organism evidence="2 3">
    <name type="scientific">Frondihabitans cladoniiphilus</name>
    <dbReference type="NCBI Taxonomy" id="715785"/>
    <lineage>
        <taxon>Bacteria</taxon>
        <taxon>Bacillati</taxon>
        <taxon>Actinomycetota</taxon>
        <taxon>Actinomycetes</taxon>
        <taxon>Micrococcales</taxon>
        <taxon>Microbacteriaceae</taxon>
        <taxon>Frondihabitans</taxon>
    </lineage>
</organism>
<feature type="transmembrane region" description="Helical" evidence="1">
    <location>
        <begin position="192"/>
        <end position="213"/>
    </location>
</feature>
<evidence type="ECO:0000313" key="3">
    <source>
        <dbReference type="Proteomes" id="UP001501295"/>
    </source>
</evidence>
<feature type="transmembrane region" description="Helical" evidence="1">
    <location>
        <begin position="381"/>
        <end position="404"/>
    </location>
</feature>
<sequence length="444" mass="47796">MTTVEAVLGAPSSTLRVRRRRAPEGRFLAVALVLVVLLQRFAISPGGNEVPVIVPILLVLVAVGLYRGRLRVHRLNASLIVLLVLTALIATLAQMSQGDLPSVLSVASMTLIYIPAMVRSTGGAATLRVVADVFVVLMTIAALVSLVQFVGQYAGIANVDWFTRLVPAQFLVQGYSPNAPVHYGQSLLRSNAFVFLEPSFLSLSLGMAVLVAVRTGRGWFQLTILLAGMVPTLAGNGIAVLIPGLVITLFSPVRRNLLALLPGLIAAIVVATVSPLGRLYLGRSTEANSSGSSSSLRFVQPYTTLLPASLDSPFHTLFGHGASTSDPFLDNQGLIAVTRPIVPKVLFEYGMLGAVGIVLVLLVLFVGGLRHNVWMLGLLPTYFVINASFLQAEIAAFTIFWLCLIPRGADLDTFSTPRWRRKQLVSEKRRLSTERRILGREASV</sequence>
<comment type="caution">
    <text evidence="2">The sequence shown here is derived from an EMBL/GenBank/DDBJ whole genome shotgun (WGS) entry which is preliminary data.</text>
</comment>
<feature type="transmembrane region" description="Helical" evidence="1">
    <location>
        <begin position="25"/>
        <end position="44"/>
    </location>
</feature>
<proteinExistence type="predicted"/>
<feature type="transmembrane region" description="Helical" evidence="1">
    <location>
        <begin position="257"/>
        <end position="281"/>
    </location>
</feature>
<feature type="transmembrane region" description="Helical" evidence="1">
    <location>
        <begin position="100"/>
        <end position="118"/>
    </location>
</feature>
<evidence type="ECO:0000313" key="2">
    <source>
        <dbReference type="EMBL" id="GAA4674662.1"/>
    </source>
</evidence>
<evidence type="ECO:0000256" key="1">
    <source>
        <dbReference type="SAM" id="Phobius"/>
    </source>
</evidence>
<name>A0ABP8VYV4_9MICO</name>
<feature type="transmembrane region" description="Helical" evidence="1">
    <location>
        <begin position="50"/>
        <end position="68"/>
    </location>
</feature>
<feature type="transmembrane region" description="Helical" evidence="1">
    <location>
        <begin position="225"/>
        <end position="251"/>
    </location>
</feature>
<feature type="transmembrane region" description="Helical" evidence="1">
    <location>
        <begin position="349"/>
        <end position="369"/>
    </location>
</feature>